<organism evidence="1 2">
    <name type="scientific">Erwinia rhapontici</name>
    <name type="common">Pectobacterium rhapontici</name>
    <dbReference type="NCBI Taxonomy" id="55212"/>
    <lineage>
        <taxon>Bacteria</taxon>
        <taxon>Pseudomonadati</taxon>
        <taxon>Pseudomonadota</taxon>
        <taxon>Gammaproteobacteria</taxon>
        <taxon>Enterobacterales</taxon>
        <taxon>Erwiniaceae</taxon>
        <taxon>Erwinia</taxon>
    </lineage>
</organism>
<sequence>MLKLKAELRKGFVYLLKKMPWSYQDKIYYFQKFKRIPNIREPKLFNEKILYRKYVTGDHVRYANLSDKLLVREYIADTIGEDYLIPLIHQTDDPISLLSLPSLKNTVIKPNHGSGMVEIVLEEPDCIQKQLLIKRCDEWLHKDFSHHAREIHYRYIKPCILVEQYVGDGKFAAVDYKFHMFNKKDGNFEYVLQVIYNRVGSAALSMSFYVNNLKQSFYKIRDTGFDISADSETLERALELSKTLATDFDYVRVDWYIHEGHIYFGELTFTPGAGMVTGLENGLNQIMGDMWLQDRKTAALPEVKASSDVPLPTSAVLKKI</sequence>
<evidence type="ECO:0000313" key="2">
    <source>
        <dbReference type="Proteomes" id="UP000677515"/>
    </source>
</evidence>
<dbReference type="InterPro" id="IPR029465">
    <property type="entry name" value="ATPgrasp_TupA"/>
</dbReference>
<reference evidence="1 2" key="1">
    <citation type="submission" date="2021-01" db="EMBL/GenBank/DDBJ databases">
        <title>Complete genome sequence of Erwinia rhapontici MAFF 311153.</title>
        <authorList>
            <person name="Morohoshi T."/>
            <person name="Someya N."/>
        </authorList>
    </citation>
    <scope>NUCLEOTIDE SEQUENCE [LARGE SCALE GENOMIC DNA]</scope>
    <source>
        <strain evidence="1 2">MAFF 311153</strain>
    </source>
</reference>
<keyword evidence="1" id="KW-0808">Transferase</keyword>
<dbReference type="Pfam" id="PF14305">
    <property type="entry name" value="ATPgrasp_TupA"/>
    <property type="match status" value="1"/>
</dbReference>
<gene>
    <name evidence="1" type="ORF">ERHA53_42300</name>
</gene>
<dbReference type="RefSeq" id="WP_133842650.1">
    <property type="nucleotide sequence ID" value="NZ_AP024329.1"/>
</dbReference>
<proteinExistence type="predicted"/>
<evidence type="ECO:0000313" key="1">
    <source>
        <dbReference type="EMBL" id="BCQ36887.1"/>
    </source>
</evidence>
<keyword evidence="2" id="KW-1185">Reference proteome</keyword>
<dbReference type="GO" id="GO:0016740">
    <property type="term" value="F:transferase activity"/>
    <property type="evidence" value="ECO:0007669"/>
    <property type="project" value="UniProtKB-KW"/>
</dbReference>
<name>A0ABN6DR82_ERWRD</name>
<accession>A0ABN6DR82</accession>
<dbReference type="EMBL" id="AP024329">
    <property type="protein sequence ID" value="BCQ36887.1"/>
    <property type="molecule type" value="Genomic_DNA"/>
</dbReference>
<dbReference type="Proteomes" id="UP000677515">
    <property type="component" value="Chromosome"/>
</dbReference>
<protein>
    <submittedName>
        <fullName evidence="1">Glycosyl transferase</fullName>
    </submittedName>
</protein>